<dbReference type="PANTHER" id="PTHR35580">
    <property type="entry name" value="CELL SURFACE GLYCOPROTEIN (S-LAYER PROTEIN)-LIKE PROTEIN"/>
    <property type="match status" value="1"/>
</dbReference>
<dbReference type="OrthoDB" id="1652165at2"/>
<keyword evidence="2" id="KW-0732">Signal</keyword>
<evidence type="ECO:0000256" key="1">
    <source>
        <dbReference type="SAM" id="MobiDB-lite"/>
    </source>
</evidence>
<dbReference type="InterPro" id="IPR035986">
    <property type="entry name" value="PKD_dom_sf"/>
</dbReference>
<feature type="region of interest" description="Disordered" evidence="1">
    <location>
        <begin position="82"/>
        <end position="115"/>
    </location>
</feature>
<feature type="domain" description="PKD" evidence="3">
    <location>
        <begin position="1091"/>
        <end position="1131"/>
    </location>
</feature>
<dbReference type="Pfam" id="PF25778">
    <property type="entry name" value="DUF7948"/>
    <property type="match status" value="1"/>
</dbReference>
<dbReference type="Pfam" id="PF13585">
    <property type="entry name" value="CHU_C"/>
    <property type="match status" value="1"/>
</dbReference>
<proteinExistence type="predicted"/>
<dbReference type="Gene3D" id="2.60.40.10">
    <property type="entry name" value="Immunoglobulins"/>
    <property type="match status" value="4"/>
</dbReference>
<evidence type="ECO:0000256" key="2">
    <source>
        <dbReference type="SAM" id="SignalP"/>
    </source>
</evidence>
<evidence type="ECO:0000313" key="5">
    <source>
        <dbReference type="Proteomes" id="UP000190888"/>
    </source>
</evidence>
<dbReference type="AlphaFoldDB" id="A0A1T4KR61"/>
<dbReference type="InterPro" id="IPR052918">
    <property type="entry name" value="Motility_Chemotaxis_Reg"/>
</dbReference>
<dbReference type="PROSITE" id="PS50093">
    <property type="entry name" value="PKD"/>
    <property type="match status" value="4"/>
</dbReference>
<feature type="domain" description="PKD" evidence="3">
    <location>
        <begin position="890"/>
        <end position="962"/>
    </location>
</feature>
<sequence>MTVVKGLVRICMLMMICGYCSAQGYLEFIENKGQWDAAIRYKGDIGAGAFALHKDGYRIILYNQDDMEKFYEMAHPLHKTSATTNKKTNLADEEGRPLPETGGGSGGNGGTSQPADKVTLRGHVYQMRFLNANPAAQAVPDKALPAYNNYIIGNDPSKWGEGCKIFQAITYKNMYPGIDVRYYTANGTLKYDIIVNPGADVSQVAMYYEGLESLKQSEGGLVMKTTVDEVKELPPYTYQLVNGTRQEIPSRFEVKGNIVRFKIDGSYSKAATLVIDPSLVFSTFTGSAADNWGYTATYDGAGNFYAGGTVFSAGFPVSNGAFQSTFQGGSTSDGTGAYDIGIMKFDPTGVNRVYATYIGGSGNEQPHSMVVDASGNLVIAGRTNSPNYPLRGAVGEYRSAGSPGGGLDIIVTKLNATGTNLVGSVKVAGSGNDGVNIRNKYPNPGPESIDVNYGDDARSEVILDGAGNILVASCTQSDDFPTTPGAFQAAPMPGSTGRKQDAVLLKFTPNLSAVLLSTRMGGTDNDAAFVLAISPLTGNILVGGATASADMPGARSGVIGAAYNGGTSDGFIYEFTPAGTYVRSTYVGTSGTDLVYGLQFDKSGYPYIMGTTTGGWTIKQPAGAATFFQQAGGKQFISKLEQNLSDYVFSTTFGTAAATPNISPTAFLVDRCENLYVSGWGGELDIRNNYPNSGTRGLAITPDAYQNVTDGSDFYFIVLERDAKAQLYGSFFGEIGGADHVDGGTSRFDKNGVIYQSMCANCGRGGRFPTSAGVWAPNNGSPNCNLAALKIAFNLAGVGAGLRSSINGVIRDTTGCAPLTAVFSDTLAIAKTYIWDYNDGSRRDTTTIPSATHTFSNVGDYRVMLIAVDSSSCNITDTSYVTMRVRNDEAVLGFTATKQPPCTALNYLFTNTSTAPPGKPFNDTSFLWIFGDGTTMITDGRAVTHTYAAAGTYDVKLVLRDTGYCNYDDTISMQLRIATNVKAQFNTPALGCAPYTAVFDNTSLGGQSFEWDFGDGATSTATSPTHLYNNIGDYTIRLIAIDPNTCNIRDTAYFTISVKDKPQAGYSYTPKPTQPNTPVTFNNISAGADYYKWLFGDGDTLMTIRRDTIVQHLYNSSGNYNACLVAYNNAGCSDTVCQVIPITIIPLIDIPNAFSPNGDGRNDRIYVRGYGIAKMTWQIYNRWGVLVYTGVDKNEGWDGTYKGAIQPQDVYHYTLLLEFSDGKKITRKGDITLLR</sequence>
<keyword evidence="5" id="KW-1185">Reference proteome</keyword>
<dbReference type="InterPro" id="IPR000601">
    <property type="entry name" value="PKD_dom"/>
</dbReference>
<reference evidence="4 5" key="1">
    <citation type="submission" date="2017-02" db="EMBL/GenBank/DDBJ databases">
        <authorList>
            <person name="Peterson S.W."/>
        </authorList>
    </citation>
    <scope>NUCLEOTIDE SEQUENCE [LARGE SCALE GENOMIC DNA]</scope>
    <source>
        <strain evidence="4 5">DSM 22335</strain>
    </source>
</reference>
<dbReference type="InterPro" id="IPR026341">
    <property type="entry name" value="T9SS_type_B"/>
</dbReference>
<feature type="chain" id="PRO_5012910809" evidence="2">
    <location>
        <begin position="23"/>
        <end position="1235"/>
    </location>
</feature>
<gene>
    <name evidence="4" type="ORF">SAMN04488132_10270</name>
</gene>
<evidence type="ECO:0000259" key="3">
    <source>
        <dbReference type="PROSITE" id="PS50093"/>
    </source>
</evidence>
<accession>A0A1T4KR61</accession>
<dbReference type="SMART" id="SM00089">
    <property type="entry name" value="PKD"/>
    <property type="match status" value="4"/>
</dbReference>
<dbReference type="InterPro" id="IPR057708">
    <property type="entry name" value="DUF7948"/>
</dbReference>
<feature type="compositionally biased region" description="Gly residues" evidence="1">
    <location>
        <begin position="101"/>
        <end position="110"/>
    </location>
</feature>
<evidence type="ECO:0000313" key="4">
    <source>
        <dbReference type="EMBL" id="SJZ44904.1"/>
    </source>
</evidence>
<dbReference type="PANTHER" id="PTHR35580:SF1">
    <property type="entry name" value="PHYTASE-LIKE DOMAIN-CONTAINING PROTEIN"/>
    <property type="match status" value="1"/>
</dbReference>
<dbReference type="InterPro" id="IPR022409">
    <property type="entry name" value="PKD/Chitinase_dom"/>
</dbReference>
<name>A0A1T4KR61_9BACT</name>
<feature type="domain" description="PKD" evidence="3">
    <location>
        <begin position="832"/>
        <end position="885"/>
    </location>
</feature>
<dbReference type="Pfam" id="PF00801">
    <property type="entry name" value="PKD"/>
    <property type="match status" value="1"/>
</dbReference>
<protein>
    <submittedName>
        <fullName evidence="4">Gliding motility-associated C-terminal domain-containing protein</fullName>
    </submittedName>
</protein>
<feature type="domain" description="PKD" evidence="3">
    <location>
        <begin position="1008"/>
        <end position="1042"/>
    </location>
</feature>
<feature type="signal peptide" evidence="2">
    <location>
        <begin position="1"/>
        <end position="22"/>
    </location>
</feature>
<dbReference type="STRING" id="413434.SAMN04488132_10270"/>
<dbReference type="CDD" id="cd00146">
    <property type="entry name" value="PKD"/>
    <property type="match status" value="4"/>
</dbReference>
<dbReference type="EMBL" id="FUWH01000002">
    <property type="protein sequence ID" value="SJZ44904.1"/>
    <property type="molecule type" value="Genomic_DNA"/>
</dbReference>
<dbReference type="Proteomes" id="UP000190888">
    <property type="component" value="Unassembled WGS sequence"/>
</dbReference>
<dbReference type="Pfam" id="PF18911">
    <property type="entry name" value="PKD_4"/>
    <property type="match status" value="3"/>
</dbReference>
<dbReference type="NCBIfam" id="TIGR04131">
    <property type="entry name" value="Bac_Flav_CTERM"/>
    <property type="match status" value="1"/>
</dbReference>
<dbReference type="SUPFAM" id="SSF49299">
    <property type="entry name" value="PKD domain"/>
    <property type="match status" value="4"/>
</dbReference>
<organism evidence="4 5">
    <name type="scientific">Sediminibacterium ginsengisoli</name>
    <dbReference type="NCBI Taxonomy" id="413434"/>
    <lineage>
        <taxon>Bacteria</taxon>
        <taxon>Pseudomonadati</taxon>
        <taxon>Bacteroidota</taxon>
        <taxon>Chitinophagia</taxon>
        <taxon>Chitinophagales</taxon>
        <taxon>Chitinophagaceae</taxon>
        <taxon>Sediminibacterium</taxon>
    </lineage>
</organism>
<dbReference type="InterPro" id="IPR013783">
    <property type="entry name" value="Ig-like_fold"/>
</dbReference>